<name>A0A7X6PPV5_9CORY</name>
<proteinExistence type="predicted"/>
<accession>A0A7X6PPV5</accession>
<gene>
    <name evidence="3" type="ORF">GX859_09790</name>
</gene>
<feature type="region of interest" description="Disordered" evidence="1">
    <location>
        <begin position="1"/>
        <end position="21"/>
    </location>
</feature>
<evidence type="ECO:0000256" key="2">
    <source>
        <dbReference type="SAM" id="Phobius"/>
    </source>
</evidence>
<organism evidence="3 4">
    <name type="scientific">Corynebacterium humireducens</name>
    <dbReference type="NCBI Taxonomy" id="1223514"/>
    <lineage>
        <taxon>Bacteria</taxon>
        <taxon>Bacillati</taxon>
        <taxon>Actinomycetota</taxon>
        <taxon>Actinomycetes</taxon>
        <taxon>Mycobacteriales</taxon>
        <taxon>Corynebacteriaceae</taxon>
        <taxon>Corynebacterium</taxon>
    </lineage>
</organism>
<evidence type="ECO:0000256" key="1">
    <source>
        <dbReference type="SAM" id="MobiDB-lite"/>
    </source>
</evidence>
<feature type="region of interest" description="Disordered" evidence="1">
    <location>
        <begin position="92"/>
        <end position="111"/>
    </location>
</feature>
<feature type="transmembrane region" description="Helical" evidence="2">
    <location>
        <begin position="47"/>
        <end position="69"/>
    </location>
</feature>
<dbReference type="AlphaFoldDB" id="A0A7X6PPV5"/>
<dbReference type="Proteomes" id="UP000557899">
    <property type="component" value="Unassembled WGS sequence"/>
</dbReference>
<keyword evidence="2" id="KW-0812">Transmembrane</keyword>
<evidence type="ECO:0000313" key="4">
    <source>
        <dbReference type="Proteomes" id="UP000557899"/>
    </source>
</evidence>
<protein>
    <submittedName>
        <fullName evidence="3">Uncharacterized protein</fullName>
    </submittedName>
</protein>
<reference evidence="3 4" key="1">
    <citation type="journal article" date="2020" name="Biotechnol. Biofuels">
        <title>New insights from the biogas microbiome by comprehensive genome-resolved metagenomics of nearly 1600 species originating from multiple anaerobic digesters.</title>
        <authorList>
            <person name="Campanaro S."/>
            <person name="Treu L."/>
            <person name="Rodriguez-R L.M."/>
            <person name="Kovalovszki A."/>
            <person name="Ziels R.M."/>
            <person name="Maus I."/>
            <person name="Zhu X."/>
            <person name="Kougias P.G."/>
            <person name="Basile A."/>
            <person name="Luo G."/>
            <person name="Schluter A."/>
            <person name="Konstantinidis K.T."/>
            <person name="Angelidaki I."/>
        </authorList>
    </citation>
    <scope>NUCLEOTIDE SEQUENCE [LARGE SCALE GENOMIC DNA]</scope>
    <source>
        <strain evidence="3">AS15tlH2ME_198</strain>
    </source>
</reference>
<dbReference type="EMBL" id="JAAZHI010000194">
    <property type="protein sequence ID" value="NLA56563.1"/>
    <property type="molecule type" value="Genomic_DNA"/>
</dbReference>
<sequence length="203" mass="21778">MTTPTNPGDWEPEKPTQYFPPQQPPQAVEYGQYVHPEVAAQSRRNPVWMILALLLVAALAVLATAGYFLGWFNVAGGGSGPVTSTYTSTVRVTTADDSPTPPPPPAPERAAVPAGAIPANEAARTNAPTGDYNSVWRGTEVTSEPFALAVRDVFVNNYLATNRTEDTIFVYSTVTGQTYEMSCRDNGSYITCRGGENAVVYIA</sequence>
<evidence type="ECO:0000313" key="3">
    <source>
        <dbReference type="EMBL" id="NLA56563.1"/>
    </source>
</evidence>
<comment type="caution">
    <text evidence="3">The sequence shown here is derived from an EMBL/GenBank/DDBJ whole genome shotgun (WGS) entry which is preliminary data.</text>
</comment>
<keyword evidence="2" id="KW-1133">Transmembrane helix</keyword>
<keyword evidence="2" id="KW-0472">Membrane</keyword>